<evidence type="ECO:0000259" key="6">
    <source>
        <dbReference type="PROSITE" id="PS50089"/>
    </source>
</evidence>
<dbReference type="GO" id="GO:0034058">
    <property type="term" value="P:endosomal vesicle fusion"/>
    <property type="evidence" value="ECO:0007669"/>
    <property type="project" value="TreeGrafter"/>
</dbReference>
<evidence type="ECO:0000256" key="2">
    <source>
        <dbReference type="PROSITE-ProRule" id="PRU00175"/>
    </source>
</evidence>
<dbReference type="PROSITE" id="PS50089">
    <property type="entry name" value="ZF_RING_2"/>
    <property type="match status" value="1"/>
</dbReference>
<proteinExistence type="inferred from homology"/>
<dbReference type="InterPro" id="IPR045111">
    <property type="entry name" value="Vps41/Vps8"/>
</dbReference>
<dbReference type="SMART" id="SM00320">
    <property type="entry name" value="WD40"/>
    <property type="match status" value="1"/>
</dbReference>
<dbReference type="EMBL" id="JAUJYO010000011">
    <property type="protein sequence ID" value="KAK1303692.1"/>
    <property type="molecule type" value="Genomic_DNA"/>
</dbReference>
<feature type="compositionally biased region" description="Basic and acidic residues" evidence="5">
    <location>
        <begin position="171"/>
        <end position="192"/>
    </location>
</feature>
<dbReference type="InterPro" id="IPR001680">
    <property type="entry name" value="WD40_rpt"/>
</dbReference>
<feature type="compositionally biased region" description="Low complexity" evidence="5">
    <location>
        <begin position="100"/>
        <end position="113"/>
    </location>
</feature>
<dbReference type="GO" id="GO:0006623">
    <property type="term" value="P:protein targeting to vacuole"/>
    <property type="evidence" value="ECO:0007669"/>
    <property type="project" value="InterPro"/>
</dbReference>
<organism evidence="7 8">
    <name type="scientific">Acorus calamus</name>
    <name type="common">Sweet flag</name>
    <dbReference type="NCBI Taxonomy" id="4465"/>
    <lineage>
        <taxon>Eukaryota</taxon>
        <taxon>Viridiplantae</taxon>
        <taxon>Streptophyta</taxon>
        <taxon>Embryophyta</taxon>
        <taxon>Tracheophyta</taxon>
        <taxon>Spermatophyta</taxon>
        <taxon>Magnoliopsida</taxon>
        <taxon>Liliopsida</taxon>
        <taxon>Acoraceae</taxon>
        <taxon>Acorus</taxon>
    </lineage>
</organism>
<evidence type="ECO:0000256" key="1">
    <source>
        <dbReference type="ARBA" id="ARBA00009422"/>
    </source>
</evidence>
<keyword evidence="4" id="KW-0175">Coiled coil</keyword>
<feature type="compositionally biased region" description="Polar residues" evidence="5">
    <location>
        <begin position="1937"/>
        <end position="1946"/>
    </location>
</feature>
<keyword evidence="8" id="KW-1185">Reference proteome</keyword>
<accession>A0AAV9DS14</accession>
<dbReference type="Proteomes" id="UP001180020">
    <property type="component" value="Unassembled WGS sequence"/>
</dbReference>
<comment type="similarity">
    <text evidence="1">Belongs to the VPS8 family.</text>
</comment>
<keyword evidence="2" id="KW-0862">Zinc</keyword>
<dbReference type="SUPFAM" id="SSF50978">
    <property type="entry name" value="WD40 repeat-like"/>
    <property type="match status" value="1"/>
</dbReference>
<dbReference type="Pfam" id="PF12816">
    <property type="entry name" value="TPR_Vps8"/>
    <property type="match status" value="1"/>
</dbReference>
<reference evidence="7" key="2">
    <citation type="submission" date="2023-06" db="EMBL/GenBank/DDBJ databases">
        <authorList>
            <person name="Ma L."/>
            <person name="Liu K.-W."/>
            <person name="Li Z."/>
            <person name="Hsiao Y.-Y."/>
            <person name="Qi Y."/>
            <person name="Fu T."/>
            <person name="Tang G."/>
            <person name="Zhang D."/>
            <person name="Sun W.-H."/>
            <person name="Liu D.-K."/>
            <person name="Li Y."/>
            <person name="Chen G.-Z."/>
            <person name="Liu X.-D."/>
            <person name="Liao X.-Y."/>
            <person name="Jiang Y.-T."/>
            <person name="Yu X."/>
            <person name="Hao Y."/>
            <person name="Huang J."/>
            <person name="Zhao X.-W."/>
            <person name="Ke S."/>
            <person name="Chen Y.-Y."/>
            <person name="Wu W.-L."/>
            <person name="Hsu J.-L."/>
            <person name="Lin Y.-F."/>
            <person name="Huang M.-D."/>
            <person name="Li C.-Y."/>
            <person name="Huang L."/>
            <person name="Wang Z.-W."/>
            <person name="Zhao X."/>
            <person name="Zhong W.-Y."/>
            <person name="Peng D.-H."/>
            <person name="Ahmad S."/>
            <person name="Lan S."/>
            <person name="Zhang J.-S."/>
            <person name="Tsai W.-C."/>
            <person name="Van De Peer Y."/>
            <person name="Liu Z.-J."/>
        </authorList>
    </citation>
    <scope>NUCLEOTIDE SEQUENCE</scope>
    <source>
        <strain evidence="7">CP</strain>
        <tissue evidence="7">Leaves</tissue>
    </source>
</reference>
<evidence type="ECO:0000256" key="5">
    <source>
        <dbReference type="SAM" id="MobiDB-lite"/>
    </source>
</evidence>
<keyword evidence="3" id="KW-0853">WD repeat</keyword>
<feature type="repeat" description="WD" evidence="3">
    <location>
        <begin position="477"/>
        <end position="518"/>
    </location>
</feature>
<feature type="coiled-coil region" evidence="4">
    <location>
        <begin position="337"/>
        <end position="364"/>
    </location>
</feature>
<reference evidence="7" key="1">
    <citation type="journal article" date="2023" name="Nat. Commun.">
        <title>Diploid and tetraploid genomes of Acorus and the evolution of monocots.</title>
        <authorList>
            <person name="Ma L."/>
            <person name="Liu K.W."/>
            <person name="Li Z."/>
            <person name="Hsiao Y.Y."/>
            <person name="Qi Y."/>
            <person name="Fu T."/>
            <person name="Tang G.D."/>
            <person name="Zhang D."/>
            <person name="Sun W.H."/>
            <person name="Liu D.K."/>
            <person name="Li Y."/>
            <person name="Chen G.Z."/>
            <person name="Liu X.D."/>
            <person name="Liao X.Y."/>
            <person name="Jiang Y.T."/>
            <person name="Yu X."/>
            <person name="Hao Y."/>
            <person name="Huang J."/>
            <person name="Zhao X.W."/>
            <person name="Ke S."/>
            <person name="Chen Y.Y."/>
            <person name="Wu W.L."/>
            <person name="Hsu J.L."/>
            <person name="Lin Y.F."/>
            <person name="Huang M.D."/>
            <person name="Li C.Y."/>
            <person name="Huang L."/>
            <person name="Wang Z.W."/>
            <person name="Zhao X."/>
            <person name="Zhong W.Y."/>
            <person name="Peng D.H."/>
            <person name="Ahmad S."/>
            <person name="Lan S."/>
            <person name="Zhang J.S."/>
            <person name="Tsai W.C."/>
            <person name="Van de Peer Y."/>
            <person name="Liu Z.J."/>
        </authorList>
    </citation>
    <scope>NUCLEOTIDE SEQUENCE</scope>
    <source>
        <strain evidence="7">CP</strain>
    </source>
</reference>
<dbReference type="InterPro" id="IPR001841">
    <property type="entry name" value="Znf_RING"/>
</dbReference>
<dbReference type="Gene3D" id="2.130.10.10">
    <property type="entry name" value="YVTN repeat-like/Quinoprotein amine dehydrogenase"/>
    <property type="match status" value="1"/>
</dbReference>
<feature type="region of interest" description="Disordered" evidence="5">
    <location>
        <begin position="1"/>
        <end position="155"/>
    </location>
</feature>
<dbReference type="PANTHER" id="PTHR12616:SF8">
    <property type="entry name" value="VACUOLAR PROTEIN SORTING-ASSOCIATED PROTEIN 8 HOMOLOG"/>
    <property type="match status" value="1"/>
</dbReference>
<dbReference type="InterPro" id="IPR025941">
    <property type="entry name" value="Vps8_central_dom"/>
</dbReference>
<dbReference type="GO" id="GO:0030897">
    <property type="term" value="C:HOPS complex"/>
    <property type="evidence" value="ECO:0007669"/>
    <property type="project" value="TreeGrafter"/>
</dbReference>
<dbReference type="Pfam" id="PF23410">
    <property type="entry name" value="Beta-prop_VPS8"/>
    <property type="match status" value="1"/>
</dbReference>
<feature type="domain" description="RING-type" evidence="6">
    <location>
        <begin position="1762"/>
        <end position="1810"/>
    </location>
</feature>
<name>A0AAV9DS14_ACOCL</name>
<keyword evidence="2" id="KW-0863">Zinc-finger</keyword>
<feature type="region of interest" description="Disordered" evidence="5">
    <location>
        <begin position="1901"/>
        <end position="1953"/>
    </location>
</feature>
<dbReference type="InterPro" id="IPR036322">
    <property type="entry name" value="WD40_repeat_dom_sf"/>
</dbReference>
<dbReference type="PROSITE" id="PS50082">
    <property type="entry name" value="WD_REPEATS_2"/>
    <property type="match status" value="1"/>
</dbReference>
<keyword evidence="2" id="KW-0479">Metal-binding</keyword>
<feature type="compositionally biased region" description="Low complexity" evidence="5">
    <location>
        <begin position="1"/>
        <end position="20"/>
    </location>
</feature>
<feature type="region of interest" description="Disordered" evidence="5">
    <location>
        <begin position="171"/>
        <end position="225"/>
    </location>
</feature>
<comment type="caution">
    <text evidence="7">The sequence shown here is derived from an EMBL/GenBank/DDBJ whole genome shotgun (WGS) entry which is preliminary data.</text>
</comment>
<gene>
    <name evidence="7" type="ORF">QJS10_CPB11g00559</name>
</gene>
<dbReference type="GO" id="GO:0005770">
    <property type="term" value="C:late endosome"/>
    <property type="evidence" value="ECO:0007669"/>
    <property type="project" value="TreeGrafter"/>
</dbReference>
<dbReference type="PANTHER" id="PTHR12616">
    <property type="entry name" value="VACUOLAR PROTEIN SORTING VPS41"/>
    <property type="match status" value="1"/>
</dbReference>
<protein>
    <recommendedName>
        <fullName evidence="6">RING-type domain-containing protein</fullName>
    </recommendedName>
</protein>
<evidence type="ECO:0000313" key="8">
    <source>
        <dbReference type="Proteomes" id="UP001180020"/>
    </source>
</evidence>
<feature type="compositionally biased region" description="Basic and acidic residues" evidence="5">
    <location>
        <begin position="203"/>
        <end position="221"/>
    </location>
</feature>
<feature type="region of interest" description="Disordered" evidence="5">
    <location>
        <begin position="1163"/>
        <end position="1191"/>
    </location>
</feature>
<dbReference type="InterPro" id="IPR015943">
    <property type="entry name" value="WD40/YVTN_repeat-like_dom_sf"/>
</dbReference>
<evidence type="ECO:0000256" key="3">
    <source>
        <dbReference type="PROSITE-ProRule" id="PRU00221"/>
    </source>
</evidence>
<sequence>MDLDLDFLLRSSDGGSSTNSDNEESNGVRRRTVDEILNDSDSESDSPPCSPLPRRPAESFSKNQNESPKTEEAEEEVKERVPSRTVSETLESPLEDKKIGSFSRRSSGEFSGRPILYGRSQSRPLPSLFGVVRPNPKPGAALAAAAAASRSVPTPHAAAIKFRRANMGALDRDSAHEPSDSDTDVGRSRVPSDDGLSIGEGSEATRLDVKSLGSNDREGENLRSSSSEFISADVTVSEGFIVENGISDTLEKLMPSVEESETEQLENQEEEVEMNLIPSHAEGELLIEDEASKGEDNFTSLLSPSVNEILNEENNTAKEDGVLNLNQEETELGSDFNEIIEDKLSELETKRAKKKAENKSLSSKKPLELAEEMEKRLASSGLDWEEGAAAQPMRLKGIRRGPPAVGYVQIDPDNVISRTANSQTFRREHGSFQVVAVHLNYIAVGTSRGAVLLMPSKYSPHSHDNMEGKISVFGSHGEKSQSSVTSMCFNQQGDLLLVGYGDGHLTVWDVQRAVAAKLITGEHTSPVVHVFFIQQDSHFTRQYKAVTGDSKGLVLLHTFSVVPFLLNRFSIKTQCLLDGPKTGIVLSASPLLYSVSVGSTNVQGNNLGSTSALGSMVGGVVGGVVGGGDTGWKLFGEGSSFVEESVAVFVTHLAALVVRLSPSIVSYGRLSKPEGVREGSMPYTAWKCTSYLQSSTIDHTAMDALDKASFLVIAWDRRIQVVKLVKTELKLYREWSIDSEAIGVAWLGDQILVVLTLKRQLCLFTEDGTEIYRTSFVQDGSGGDDMMTYHTQFTNTYGNPEKAYHNSVAARGATVYIVGPMHLVVSRLLPWKERIQVLQKAGDWMGALDMAMKLYDGQAHGVIDLPRTIDFIQEAIMPYLVELILSYVDEVFSYISIAFFNQTERVGSTNDPNLESCSVHSEIEEQFARVGGVAVEFCIHIKRTDILFDDIFSKFVSIQHGGTFLEILEPYILKDMLGCLPPEIMQGLVEHYSGKGWLQRVEQCVLHMDISSLDFNQVVRLCREHGLYGALIYLFNRGLDDFKAPLEELLVVVQNKRKEDSAVGYRMLVYLKYCFSGLAFPPGRGTLSSSRLPSLRRELLQFLLEDSDASLSQFGISDQSSTGVFPNFYYLLFLDTEATLEVLGVAFSEQQFSSLHDLAETKGEAKETDSVDPEDQNTMGEAKETDSVDPEDQNTMLQLTVNALIQFLDIVCDSPRSSCPRIDAHEDLEDRYSKKGASCVLEFISHFVACKRATVSEKVLKHILEYLTFSRDFLGGGSNLRNETSRKREKQVLALLNTVPETDWNSSDVLHLCVDAQFYQACGLIYMIKGDPVSALDSYMKDLDEPVHAFAFIHHMLFQLRDTESSSFRSAVISRLPELVNLSREGTFFLVIDHFDKESNKLISELRSNPRSLFLYLKTVIEVHMSGSLNISTLEKGFASEISSRNAMKNSNSSELVSYMERITNFPKPLQQNSINVTDELAELYLELLCQYELQSVHKFLETFENYKLEPCLRLCLEYGATDAAAFLLERVGDVGGALELMMSGLHKKLDSVVDAVENRVSELSSSSDTEMDQIDSILKTNEVVNLWDLLHASIGLCQRNTSRLDSGEADSLWFRLLDLFCAPLRNLYDRNEISVGTNDIGIQPSTYDTEADKESLLRRMQKLDKGANVLRRVFSKFTGEIIGGMVGYVPLPTIMAKLLSDNGSQEFGDFKLTIMGMLGTYGYERRILGTAKSLIEDDTFYTMSLLKKGASHAYAPQSFICCLCSCSLTKSSSNIGIRVFNCGHAAHLHCELQENEILSSESLAGCPICIPQKKNPRVRGKAVLVENGLVKDSLSRSHSVHGATTMQYHLHESDAAEKSYGLHQMSRFEILSNLQKSQQIQVETLPQLRLSPPAVYHEKVKKGPNLLTGDGSTSPSKSEKPSKKRLLREKLKGSSIPFSLKSNMFGSEKNKT</sequence>
<evidence type="ECO:0000313" key="7">
    <source>
        <dbReference type="EMBL" id="KAK1303692.1"/>
    </source>
</evidence>
<dbReference type="GO" id="GO:0008270">
    <property type="term" value="F:zinc ion binding"/>
    <property type="evidence" value="ECO:0007669"/>
    <property type="project" value="UniProtKB-KW"/>
</dbReference>
<evidence type="ECO:0000256" key="4">
    <source>
        <dbReference type="SAM" id="Coils"/>
    </source>
</evidence>